<evidence type="ECO:0000313" key="8">
    <source>
        <dbReference type="EMBL" id="JAC92108.1"/>
    </source>
</evidence>
<dbReference type="InterPro" id="IPR045126">
    <property type="entry name" value="TRAPPC10/Trs130"/>
</dbReference>
<dbReference type="Pfam" id="PF23604">
    <property type="entry name" value="Ig_TRAPPC10"/>
    <property type="match status" value="1"/>
</dbReference>
<dbReference type="InterPro" id="IPR056913">
    <property type="entry name" value="TRAPPC10/Trs130_N"/>
</dbReference>
<evidence type="ECO:0000259" key="4">
    <source>
        <dbReference type="Pfam" id="PF11817"/>
    </source>
</evidence>
<dbReference type="Pfam" id="PF23036">
    <property type="entry name" value="TRAPPC10_1st"/>
    <property type="match status" value="1"/>
</dbReference>
<dbReference type="GO" id="GO:0006891">
    <property type="term" value="P:intra-Golgi vesicle-mediated transport"/>
    <property type="evidence" value="ECO:0007669"/>
    <property type="project" value="TreeGrafter"/>
</dbReference>
<accession>A0A090XE21</accession>
<dbReference type="GO" id="GO:0034498">
    <property type="term" value="P:early endosome to Golgi transport"/>
    <property type="evidence" value="ECO:0007669"/>
    <property type="project" value="TreeGrafter"/>
</dbReference>
<evidence type="ECO:0000256" key="1">
    <source>
        <dbReference type="ARBA" id="ARBA00004555"/>
    </source>
</evidence>
<protein>
    <submittedName>
        <fullName evidence="8">Putative trafficking protein particle complex subunit 10</fullName>
    </submittedName>
</protein>
<dbReference type="InterPro" id="IPR022233">
    <property type="entry name" value="TRAPPC10/Trs130_C"/>
</dbReference>
<organism evidence="8">
    <name type="scientific">Ixodes ricinus</name>
    <name type="common">Common tick</name>
    <name type="synonym">Acarus ricinus</name>
    <dbReference type="NCBI Taxonomy" id="34613"/>
    <lineage>
        <taxon>Eukaryota</taxon>
        <taxon>Metazoa</taxon>
        <taxon>Ecdysozoa</taxon>
        <taxon>Arthropoda</taxon>
        <taxon>Chelicerata</taxon>
        <taxon>Arachnida</taxon>
        <taxon>Acari</taxon>
        <taxon>Parasitiformes</taxon>
        <taxon>Ixodida</taxon>
        <taxon>Ixodoidea</taxon>
        <taxon>Ixodidae</taxon>
        <taxon>Ixodinae</taxon>
        <taxon>Ixodes</taxon>
    </lineage>
</organism>
<dbReference type="EMBL" id="GBIH01002602">
    <property type="protein sequence ID" value="JAC92108.1"/>
    <property type="molecule type" value="mRNA"/>
</dbReference>
<dbReference type="GO" id="GO:1990071">
    <property type="term" value="C:TRAPPII protein complex"/>
    <property type="evidence" value="ECO:0007669"/>
    <property type="project" value="InterPro"/>
</dbReference>
<feature type="non-terminal residue" evidence="8">
    <location>
        <position position="1"/>
    </location>
</feature>
<name>A0A090XE21_IXORI</name>
<evidence type="ECO:0000256" key="2">
    <source>
        <dbReference type="ARBA" id="ARBA00022448"/>
    </source>
</evidence>
<evidence type="ECO:0000259" key="5">
    <source>
        <dbReference type="Pfam" id="PF12584"/>
    </source>
</evidence>
<keyword evidence="3" id="KW-0333">Golgi apparatus</keyword>
<feature type="domain" description="TRAPPC10 Ig-like" evidence="7">
    <location>
        <begin position="587"/>
        <end position="689"/>
    </location>
</feature>
<evidence type="ECO:0000256" key="3">
    <source>
        <dbReference type="ARBA" id="ARBA00023034"/>
    </source>
</evidence>
<dbReference type="AlphaFoldDB" id="A0A090XE21"/>
<keyword evidence="2" id="KW-0813">Transport</keyword>
<evidence type="ECO:0000259" key="7">
    <source>
        <dbReference type="Pfam" id="PF23604"/>
    </source>
</evidence>
<dbReference type="GO" id="GO:0005829">
    <property type="term" value="C:cytosol"/>
    <property type="evidence" value="ECO:0007669"/>
    <property type="project" value="GOC"/>
</dbReference>
<dbReference type="Pfam" id="PF11817">
    <property type="entry name" value="Foie-gras_1"/>
    <property type="match status" value="1"/>
</dbReference>
<reference evidence="8" key="1">
    <citation type="journal article" date="2015" name="PLoS Negl. Trop. Dis.">
        <title>Deep Sequencing Analysis of the Ixodes ricinus Haemocytome.</title>
        <authorList>
            <person name="Kotsyfakis M."/>
            <person name="Kopacek P."/>
            <person name="Franta Z."/>
            <person name="Pedra J.H."/>
            <person name="Ribeiro J.M."/>
        </authorList>
    </citation>
    <scope>NUCLEOTIDE SEQUENCE</scope>
</reference>
<sequence>RMRQLLLHACGRHLGRYEDLVRQQREQRTLLQWSFLRFFFLQEEFAFVLEMLGLHEEALVQYDELDALFTQFVINSASGDSPEWLTQLAAIGCEAWAGLRLGGRSRDRPLLLTGRGSLLQLRTYLFSRQCTLLLRLGQPWEMAARCLPFLQHTVHELGSLEVSVCPGAVSCWVLLSCLEVLGVCQRLSDPSHAEESSLHTVGLWAYARLKLKELGELCGLMPPQSPGSEQLLMVVSLLSGMGEEEEEERGAEPEVQSPHSQVREALSSRESFLKHYLNLSERTMITFKHLGRIRSARLVGKDMAELYIRLGQPERAVPFLTDLLRTQSDEGWTRLALETQQELCRCYLELTQWGKFLRTSAQLACHPGLGREQRLAHLADVCQHMGALGDSGDGPLTLESEGIVRLDRVSVPGGGSWTAGSEVTLGLHLTSELPAPVRCRKITLLLAREDASQTTPGSGSRFSARGRRDWVPPAHMALAQGLAKKEGGTAVGLVCTNLLELLPGPRHTPTSRFSHSPLEGGTVDLVLLGAELVPGPNELVITHKVDIPGRYRPRQLFVDWEQLSLVQLEVGPQPCLHITKESPRLALHFPQGELLAGVAQRVQLVVTSGSHPVAPEDRVSLKASRGLQLKVAGGEFTAEASVPVGPLEPSQSASVELQLLAQVSRDTLSHQVSLSLLEANAQVQLHFLPPFECSHRLHTCHQRKYVQVSLQGLTSQCFTVGNASLVATDNQQVFLKPLHSSSQLLRVSPEQTAQFLWEMMNGDGKPVRFSFSLLYSLAGQGGQRIESTFTHDFRMDSYQTLYAVKVRVDPHSGSEFCRAECPCSLEVRISQLGPVAHTSALMYELLPDPNVWAVCGRTAGVVHMNETEEHTVTLEVKPLVRGFLPLPTVRLSKYIPSGTPRNAAESGAQSTAKLEPFLPGQIYNWSRAMQVHVLAPSTLSSEAA</sequence>
<feature type="domain" description="TRAPPC10/Trs130 C-terminal" evidence="5">
    <location>
        <begin position="806"/>
        <end position="934"/>
    </location>
</feature>
<dbReference type="Pfam" id="PF12584">
    <property type="entry name" value="TRAPPC10"/>
    <property type="match status" value="1"/>
</dbReference>
<comment type="subcellular location">
    <subcellularLocation>
        <location evidence="1">Golgi apparatus</location>
    </subcellularLocation>
</comment>
<dbReference type="InterPro" id="IPR056917">
    <property type="entry name" value="Ig_TRAPPC10"/>
</dbReference>
<dbReference type="PANTHER" id="PTHR13251">
    <property type="entry name" value="EPILEPSY HOLOPROSENCEPHALY CANDIDATE 1/TMEM1"/>
    <property type="match status" value="1"/>
</dbReference>
<dbReference type="PANTHER" id="PTHR13251:SF3">
    <property type="entry name" value="TRAFFICKING PROTEIN PARTICLE COMPLEX SUBUNIT 10"/>
    <property type="match status" value="1"/>
</dbReference>
<feature type="domain" description="TRAPPC10/Trs130 N-terminal" evidence="6">
    <location>
        <begin position="1"/>
        <end position="143"/>
    </location>
</feature>
<proteinExistence type="evidence at transcript level"/>
<feature type="domain" description="Trafficking protein particle complex subunit 11" evidence="4">
    <location>
        <begin position="273"/>
        <end position="364"/>
    </location>
</feature>
<evidence type="ECO:0000259" key="6">
    <source>
        <dbReference type="Pfam" id="PF23036"/>
    </source>
</evidence>
<dbReference type="InterPro" id="IPR021773">
    <property type="entry name" value="TPC11"/>
</dbReference>